<sequence length="59" mass="6911">MKNEINLQKNYFVWQCHYKPLSDIINGDIKLSWPIKLSFINDIIQDTVRGGGHEIFTSM</sequence>
<keyword evidence="2" id="KW-1185">Reference proteome</keyword>
<name>A0A1Y3BNF3_EURMA</name>
<dbReference type="AlphaFoldDB" id="A0A1Y3BNF3"/>
<evidence type="ECO:0000313" key="1">
    <source>
        <dbReference type="EMBL" id="OTF81617.1"/>
    </source>
</evidence>
<dbReference type="EMBL" id="MUJZ01012633">
    <property type="protein sequence ID" value="OTF81617.1"/>
    <property type="molecule type" value="Genomic_DNA"/>
</dbReference>
<protein>
    <submittedName>
        <fullName evidence="1">Uncharacterized protein</fullName>
    </submittedName>
</protein>
<dbReference type="Proteomes" id="UP000194236">
    <property type="component" value="Unassembled WGS sequence"/>
</dbReference>
<comment type="caution">
    <text evidence="1">The sequence shown here is derived from an EMBL/GenBank/DDBJ whole genome shotgun (WGS) entry which is preliminary data.</text>
</comment>
<proteinExistence type="predicted"/>
<accession>A0A1Y3BNF3</accession>
<reference evidence="1 2" key="1">
    <citation type="submission" date="2017-03" db="EMBL/GenBank/DDBJ databases">
        <title>Genome Survey of Euroglyphus maynei.</title>
        <authorList>
            <person name="Arlian L.G."/>
            <person name="Morgan M.S."/>
            <person name="Rider S.D."/>
        </authorList>
    </citation>
    <scope>NUCLEOTIDE SEQUENCE [LARGE SCALE GENOMIC DNA]</scope>
    <source>
        <strain evidence="1">Arlian Lab</strain>
        <tissue evidence="1">Whole body</tissue>
    </source>
</reference>
<evidence type="ECO:0000313" key="2">
    <source>
        <dbReference type="Proteomes" id="UP000194236"/>
    </source>
</evidence>
<organism evidence="1 2">
    <name type="scientific">Euroglyphus maynei</name>
    <name type="common">Mayne's house dust mite</name>
    <dbReference type="NCBI Taxonomy" id="6958"/>
    <lineage>
        <taxon>Eukaryota</taxon>
        <taxon>Metazoa</taxon>
        <taxon>Ecdysozoa</taxon>
        <taxon>Arthropoda</taxon>
        <taxon>Chelicerata</taxon>
        <taxon>Arachnida</taxon>
        <taxon>Acari</taxon>
        <taxon>Acariformes</taxon>
        <taxon>Sarcoptiformes</taxon>
        <taxon>Astigmata</taxon>
        <taxon>Psoroptidia</taxon>
        <taxon>Analgoidea</taxon>
        <taxon>Pyroglyphidae</taxon>
        <taxon>Pyroglyphinae</taxon>
        <taxon>Euroglyphus</taxon>
    </lineage>
</organism>
<gene>
    <name evidence="1" type="ORF">BLA29_006836</name>
</gene>